<reference evidence="2" key="1">
    <citation type="submission" date="2018-05" db="EMBL/GenBank/DDBJ databases">
        <title>Draft genome of Mucuna pruriens seed.</title>
        <authorList>
            <person name="Nnadi N.E."/>
            <person name="Vos R."/>
            <person name="Hasami M.H."/>
            <person name="Devisetty U.K."/>
            <person name="Aguiy J.C."/>
        </authorList>
    </citation>
    <scope>NUCLEOTIDE SEQUENCE [LARGE SCALE GENOMIC DNA]</scope>
    <source>
        <strain evidence="2">JCA_2017</strain>
    </source>
</reference>
<organism evidence="2 3">
    <name type="scientific">Mucuna pruriens</name>
    <name type="common">Velvet bean</name>
    <name type="synonym">Dolichos pruriens</name>
    <dbReference type="NCBI Taxonomy" id="157652"/>
    <lineage>
        <taxon>Eukaryota</taxon>
        <taxon>Viridiplantae</taxon>
        <taxon>Streptophyta</taxon>
        <taxon>Embryophyta</taxon>
        <taxon>Tracheophyta</taxon>
        <taxon>Spermatophyta</taxon>
        <taxon>Magnoliopsida</taxon>
        <taxon>eudicotyledons</taxon>
        <taxon>Gunneridae</taxon>
        <taxon>Pentapetalae</taxon>
        <taxon>rosids</taxon>
        <taxon>fabids</taxon>
        <taxon>Fabales</taxon>
        <taxon>Fabaceae</taxon>
        <taxon>Papilionoideae</taxon>
        <taxon>50 kb inversion clade</taxon>
        <taxon>NPAAA clade</taxon>
        <taxon>indigoferoid/millettioid clade</taxon>
        <taxon>Phaseoleae</taxon>
        <taxon>Mucuna</taxon>
    </lineage>
</organism>
<name>A0A371H141_MUCPR</name>
<dbReference type="Gene3D" id="3.30.420.510">
    <property type="match status" value="1"/>
</dbReference>
<dbReference type="EMBL" id="QJKJ01003864">
    <property type="protein sequence ID" value="RDX96517.1"/>
    <property type="molecule type" value="Genomic_DNA"/>
</dbReference>
<sequence length="98" mass="10790">MAMAILSVNYRSLAKLVYFTKDDDHFVDSEEGISHRKDLEKSNSSSQPQEISGSQPVAIKATGGGAYKYADLFKERLGITLDKKDEMDCLVAGANFLL</sequence>
<dbReference type="GO" id="GO:0005634">
    <property type="term" value="C:nucleus"/>
    <property type="evidence" value="ECO:0007669"/>
    <property type="project" value="TreeGrafter"/>
</dbReference>
<dbReference type="GO" id="GO:0005829">
    <property type="term" value="C:cytosol"/>
    <property type="evidence" value="ECO:0007669"/>
    <property type="project" value="TreeGrafter"/>
</dbReference>
<dbReference type="GO" id="GO:0015937">
    <property type="term" value="P:coenzyme A biosynthetic process"/>
    <property type="evidence" value="ECO:0007669"/>
    <property type="project" value="InterPro"/>
</dbReference>
<dbReference type="GO" id="GO:0004594">
    <property type="term" value="F:pantothenate kinase activity"/>
    <property type="evidence" value="ECO:0007669"/>
    <property type="project" value="TreeGrafter"/>
</dbReference>
<dbReference type="OrthoDB" id="498611at2759"/>
<feature type="compositionally biased region" description="Polar residues" evidence="1">
    <location>
        <begin position="42"/>
        <end position="55"/>
    </location>
</feature>
<dbReference type="SUPFAM" id="SSF53067">
    <property type="entry name" value="Actin-like ATPase domain"/>
    <property type="match status" value="1"/>
</dbReference>
<dbReference type="InterPro" id="IPR004567">
    <property type="entry name" value="Type_II_PanK"/>
</dbReference>
<evidence type="ECO:0000256" key="1">
    <source>
        <dbReference type="SAM" id="MobiDB-lite"/>
    </source>
</evidence>
<proteinExistence type="predicted"/>
<dbReference type="Pfam" id="PF03630">
    <property type="entry name" value="Fumble"/>
    <property type="match status" value="1"/>
</dbReference>
<dbReference type="Proteomes" id="UP000257109">
    <property type="component" value="Unassembled WGS sequence"/>
</dbReference>
<dbReference type="GO" id="GO:0005524">
    <property type="term" value="F:ATP binding"/>
    <property type="evidence" value="ECO:0007669"/>
    <property type="project" value="InterPro"/>
</dbReference>
<gene>
    <name evidence="2" type="ORF">CR513_20810</name>
</gene>
<dbReference type="AlphaFoldDB" id="A0A371H141"/>
<evidence type="ECO:0000313" key="3">
    <source>
        <dbReference type="Proteomes" id="UP000257109"/>
    </source>
</evidence>
<keyword evidence="3" id="KW-1185">Reference proteome</keyword>
<feature type="compositionally biased region" description="Basic and acidic residues" evidence="1">
    <location>
        <begin position="31"/>
        <end position="41"/>
    </location>
</feature>
<dbReference type="STRING" id="157652.A0A371H141"/>
<accession>A0A371H141</accession>
<keyword evidence="2" id="KW-0808">Transferase</keyword>
<keyword evidence="2" id="KW-0418">Kinase</keyword>
<comment type="caution">
    <text evidence="2">The sequence shown here is derived from an EMBL/GenBank/DDBJ whole genome shotgun (WGS) entry which is preliminary data.</text>
</comment>
<feature type="region of interest" description="Disordered" evidence="1">
    <location>
        <begin position="31"/>
        <end position="55"/>
    </location>
</feature>
<protein>
    <submittedName>
        <fullName evidence="2">Pantothenate kinase 2</fullName>
    </submittedName>
</protein>
<dbReference type="PANTHER" id="PTHR12280:SF34">
    <property type="entry name" value="PANTOTHENATE KINASE 1"/>
    <property type="match status" value="1"/>
</dbReference>
<dbReference type="PANTHER" id="PTHR12280">
    <property type="entry name" value="PANTOTHENATE KINASE"/>
    <property type="match status" value="1"/>
</dbReference>
<evidence type="ECO:0000313" key="2">
    <source>
        <dbReference type="EMBL" id="RDX96517.1"/>
    </source>
</evidence>
<feature type="non-terminal residue" evidence="2">
    <location>
        <position position="1"/>
    </location>
</feature>
<dbReference type="InterPro" id="IPR043129">
    <property type="entry name" value="ATPase_NBD"/>
</dbReference>